<organism evidence="2 3">
    <name type="scientific">Paractinoplanes durhamensis</name>
    <dbReference type="NCBI Taxonomy" id="113563"/>
    <lineage>
        <taxon>Bacteria</taxon>
        <taxon>Bacillati</taxon>
        <taxon>Actinomycetota</taxon>
        <taxon>Actinomycetes</taxon>
        <taxon>Micromonosporales</taxon>
        <taxon>Micromonosporaceae</taxon>
        <taxon>Paractinoplanes</taxon>
    </lineage>
</organism>
<dbReference type="EMBL" id="BOML01000033">
    <property type="protein sequence ID" value="GIE02710.1"/>
    <property type="molecule type" value="Genomic_DNA"/>
</dbReference>
<evidence type="ECO:0000313" key="3">
    <source>
        <dbReference type="Proteomes" id="UP000637628"/>
    </source>
</evidence>
<dbReference type="RefSeq" id="WP_203728441.1">
    <property type="nucleotide sequence ID" value="NZ_BAAATX010000013.1"/>
</dbReference>
<feature type="coiled-coil region" evidence="1">
    <location>
        <begin position="221"/>
        <end position="248"/>
    </location>
</feature>
<sequence length="257" mass="29147">MLTDRDRTLLAPHLALLRTARSELTSARQSLDDAGRQADDSRGGTDWRDRLFGGLLSVDEGRSRRFRDAKRGRKTAQSAVDEAAKRYAKYATRMDQLLEPMLRRDDPAFRKVLAAIKECDQTLRSCEWLRDHISSALSKPAQNVRQARPERDTSTWHEAEFARRRFDELAAEVQAAVPKLVRSIAVTARAVGEATTGRPPVPVRLNTAGLNRRGRAAEQPLRSLQRQLDEAIKEITRWRARADEERTASLRAAQERL</sequence>
<keyword evidence="1" id="KW-0175">Coiled coil</keyword>
<dbReference type="Proteomes" id="UP000637628">
    <property type="component" value="Unassembled WGS sequence"/>
</dbReference>
<protein>
    <submittedName>
        <fullName evidence="2">Uncharacterized protein</fullName>
    </submittedName>
</protein>
<accession>A0ABQ3YYW2</accession>
<evidence type="ECO:0000313" key="2">
    <source>
        <dbReference type="EMBL" id="GIE02710.1"/>
    </source>
</evidence>
<proteinExistence type="predicted"/>
<evidence type="ECO:0000256" key="1">
    <source>
        <dbReference type="SAM" id="Coils"/>
    </source>
</evidence>
<keyword evidence="3" id="KW-1185">Reference proteome</keyword>
<gene>
    <name evidence="2" type="ORF">Adu01nite_40600</name>
</gene>
<reference evidence="2 3" key="1">
    <citation type="submission" date="2021-01" db="EMBL/GenBank/DDBJ databases">
        <title>Whole genome shotgun sequence of Actinoplanes durhamensis NBRC 14914.</title>
        <authorList>
            <person name="Komaki H."/>
            <person name="Tamura T."/>
        </authorList>
    </citation>
    <scope>NUCLEOTIDE SEQUENCE [LARGE SCALE GENOMIC DNA]</scope>
    <source>
        <strain evidence="2 3">NBRC 14914</strain>
    </source>
</reference>
<comment type="caution">
    <text evidence="2">The sequence shown here is derived from an EMBL/GenBank/DDBJ whole genome shotgun (WGS) entry which is preliminary data.</text>
</comment>
<name>A0ABQ3YYW2_9ACTN</name>